<reference evidence="2 3" key="1">
    <citation type="submission" date="2024-09" db="EMBL/GenBank/DDBJ databases">
        <authorList>
            <person name="Sun Q."/>
            <person name="Mori K."/>
        </authorList>
    </citation>
    <scope>NUCLEOTIDE SEQUENCE [LARGE SCALE GENOMIC DNA]</scope>
    <source>
        <strain evidence="2 3">CCM 7650</strain>
    </source>
</reference>
<organism evidence="2 3">
    <name type="scientific">Fontibacter flavus</name>
    <dbReference type="NCBI Taxonomy" id="654838"/>
    <lineage>
        <taxon>Bacteria</taxon>
        <taxon>Pseudomonadati</taxon>
        <taxon>Bacteroidota</taxon>
        <taxon>Cytophagia</taxon>
        <taxon>Cytophagales</taxon>
        <taxon>Cyclobacteriaceae</taxon>
        <taxon>Fontibacter</taxon>
    </lineage>
</organism>
<name>A0ABV6FXG0_9BACT</name>
<gene>
    <name evidence="2" type="ORF">ACFFIP_17955</name>
</gene>
<proteinExistence type="predicted"/>
<dbReference type="InterPro" id="IPR025359">
    <property type="entry name" value="SduA_C"/>
</dbReference>
<dbReference type="RefSeq" id="WP_382389143.1">
    <property type="nucleotide sequence ID" value="NZ_JBHLWI010000072.1"/>
</dbReference>
<keyword evidence="3" id="KW-1185">Reference proteome</keyword>
<evidence type="ECO:0000259" key="1">
    <source>
        <dbReference type="Pfam" id="PF14082"/>
    </source>
</evidence>
<sequence>MKTLINHTFDFTAYERELSEFKTLLDNNPELSESRDILPFFKDRPNLSTQIATLIPQMVNNEKLAYEFDIFGDFAADIAVGDPSSNTFCFIEFEDAKAESIFVKNGKKYKDEFSSRLEHGFSQIIDWFYKIDGLQNSDDFEERFGRNKIEYEGILVIGRDHFLNTSLKKRLDWRARRTVVNSKHLYCYTFDELHSILTSKIAMLRLLTA</sequence>
<evidence type="ECO:0000313" key="3">
    <source>
        <dbReference type="Proteomes" id="UP001589797"/>
    </source>
</evidence>
<accession>A0ABV6FXG0</accession>
<dbReference type="EMBL" id="JBHLWI010000072">
    <property type="protein sequence ID" value="MFC0264576.1"/>
    <property type="molecule type" value="Genomic_DNA"/>
</dbReference>
<dbReference type="Proteomes" id="UP001589797">
    <property type="component" value="Unassembled WGS sequence"/>
</dbReference>
<dbReference type="Pfam" id="PF14082">
    <property type="entry name" value="SduA_C"/>
    <property type="match status" value="1"/>
</dbReference>
<comment type="caution">
    <text evidence="2">The sequence shown here is derived from an EMBL/GenBank/DDBJ whole genome shotgun (WGS) entry which is preliminary data.</text>
</comment>
<evidence type="ECO:0000313" key="2">
    <source>
        <dbReference type="EMBL" id="MFC0264576.1"/>
    </source>
</evidence>
<protein>
    <submittedName>
        <fullName evidence="2">Shedu immune nuclease family protein</fullName>
    </submittedName>
</protein>
<feature type="domain" description="Shedu protein SduA C-terminal" evidence="1">
    <location>
        <begin position="32"/>
        <end position="193"/>
    </location>
</feature>